<reference evidence="2" key="1">
    <citation type="submission" date="2018-05" db="EMBL/GenBank/DDBJ databases">
        <authorList>
            <person name="Lanie J.A."/>
            <person name="Ng W.-L."/>
            <person name="Kazmierczak K.M."/>
            <person name="Andrzejewski T.M."/>
            <person name="Davidsen T.M."/>
            <person name="Wayne K.J."/>
            <person name="Tettelin H."/>
            <person name="Glass J.I."/>
            <person name="Rusch D."/>
            <person name="Podicherti R."/>
            <person name="Tsui H.-C.T."/>
            <person name="Winkler M.E."/>
        </authorList>
    </citation>
    <scope>NUCLEOTIDE SEQUENCE</scope>
</reference>
<dbReference type="GO" id="GO:0003676">
    <property type="term" value="F:nucleic acid binding"/>
    <property type="evidence" value="ECO:0007669"/>
    <property type="project" value="InterPro"/>
</dbReference>
<name>A0A381UFW1_9ZZZZ</name>
<dbReference type="FunFam" id="3.30.420.10:FF:000076">
    <property type="entry name" value="RBR-type E3 ubiquitin transferase"/>
    <property type="match status" value="1"/>
</dbReference>
<protein>
    <recommendedName>
        <fullName evidence="1">RNase H type-1 domain-containing protein</fullName>
    </recommendedName>
</protein>
<dbReference type="GO" id="GO:0004523">
    <property type="term" value="F:RNA-DNA hybrid ribonuclease activity"/>
    <property type="evidence" value="ECO:0007669"/>
    <property type="project" value="InterPro"/>
</dbReference>
<dbReference type="Pfam" id="PF13456">
    <property type="entry name" value="RVT_3"/>
    <property type="match status" value="1"/>
</dbReference>
<evidence type="ECO:0000259" key="1">
    <source>
        <dbReference type="PROSITE" id="PS50879"/>
    </source>
</evidence>
<organism evidence="2">
    <name type="scientific">marine metagenome</name>
    <dbReference type="NCBI Taxonomy" id="408172"/>
    <lineage>
        <taxon>unclassified sequences</taxon>
        <taxon>metagenomes</taxon>
        <taxon>ecological metagenomes</taxon>
    </lineage>
</organism>
<dbReference type="InterPro" id="IPR036397">
    <property type="entry name" value="RNaseH_sf"/>
</dbReference>
<dbReference type="AlphaFoldDB" id="A0A381UFW1"/>
<dbReference type="EMBL" id="UINC01006327">
    <property type="protein sequence ID" value="SVA26874.1"/>
    <property type="molecule type" value="Genomic_DNA"/>
</dbReference>
<dbReference type="PROSITE" id="PS50879">
    <property type="entry name" value="RNASE_H_1"/>
    <property type="match status" value="1"/>
</dbReference>
<dbReference type="PANTHER" id="PTHR48475:SF1">
    <property type="entry name" value="RNASE H TYPE-1 DOMAIN-CONTAINING PROTEIN"/>
    <property type="match status" value="1"/>
</dbReference>
<proteinExistence type="predicted"/>
<dbReference type="SUPFAM" id="SSF53098">
    <property type="entry name" value="Ribonuclease H-like"/>
    <property type="match status" value="1"/>
</dbReference>
<dbReference type="Gene3D" id="3.30.420.10">
    <property type="entry name" value="Ribonuclease H-like superfamily/Ribonuclease H"/>
    <property type="match status" value="1"/>
</dbReference>
<dbReference type="PANTHER" id="PTHR48475">
    <property type="entry name" value="RIBONUCLEASE H"/>
    <property type="match status" value="1"/>
</dbReference>
<dbReference type="InterPro" id="IPR002156">
    <property type="entry name" value="RNaseH_domain"/>
</dbReference>
<dbReference type="InterPro" id="IPR012337">
    <property type="entry name" value="RNaseH-like_sf"/>
</dbReference>
<gene>
    <name evidence="2" type="ORF">METZ01_LOCUS79728</name>
</gene>
<dbReference type="CDD" id="cd09279">
    <property type="entry name" value="RNase_HI_like"/>
    <property type="match status" value="1"/>
</dbReference>
<accession>A0A381UFW1</accession>
<evidence type="ECO:0000313" key="2">
    <source>
        <dbReference type="EMBL" id="SVA26874.1"/>
    </source>
</evidence>
<sequence>MKLNRQEINELKKILSDKKYRINEVLDNLYKKMNISHEVDMFIDGAADLHSKTAGIGGVITKNGREIFSFSEYLDDATNNEAEYTALIEGLKYVIKLNILGINVYSDSELIVKQINGEYKVKNPRMKALYQKAMNLLDELEHWTITHVLREKNEVADHLAKGGRKKGEK</sequence>
<feature type="domain" description="RNase H type-1" evidence="1">
    <location>
        <begin position="35"/>
        <end position="165"/>
    </location>
</feature>